<dbReference type="RefSeq" id="WP_005936234.1">
    <property type="nucleotide sequence ID" value="NZ_KB890372.1"/>
</dbReference>
<dbReference type="AlphaFoldDB" id="U6RQR2"/>
<reference evidence="1 2" key="1">
    <citation type="submission" date="2013-04" db="EMBL/GenBank/DDBJ databases">
        <title>The Genome Sequence of Bacteroides massiliensis DSM 17679.</title>
        <authorList>
            <consortium name="The Broad Institute Genomics Platform"/>
            <person name="Earl A."/>
            <person name="Ward D."/>
            <person name="Feldgarden M."/>
            <person name="Gevers D."/>
            <person name="Martens E."/>
            <person name="Fenner L."/>
            <person name="Roux V."/>
            <person name="Mallet M.N."/>
            <person name="Raoult D."/>
            <person name="Walker B."/>
            <person name="Young S."/>
            <person name="Zeng Q."/>
            <person name="Gargeya S."/>
            <person name="Fitzgerald M."/>
            <person name="Haas B."/>
            <person name="Abouelleil A."/>
            <person name="Allen A.W."/>
            <person name="Alvarado L."/>
            <person name="Arachchi H.M."/>
            <person name="Berlin A.M."/>
            <person name="Chapman S.B."/>
            <person name="Gainer-Dewar J."/>
            <person name="Goldberg J."/>
            <person name="Griggs A."/>
            <person name="Gujja S."/>
            <person name="Hansen M."/>
            <person name="Howarth C."/>
            <person name="Imamovic A."/>
            <person name="Ireland A."/>
            <person name="Larimer J."/>
            <person name="McCowan C."/>
            <person name="Murphy C."/>
            <person name="Pearson M."/>
            <person name="Poon T.W."/>
            <person name="Priest M."/>
            <person name="Roberts A."/>
            <person name="Saif S."/>
            <person name="Shea T."/>
            <person name="Sisk P."/>
            <person name="Sykes S."/>
            <person name="Wortman J."/>
            <person name="Nusbaum C."/>
            <person name="Birren B."/>
        </authorList>
    </citation>
    <scope>NUCLEOTIDE SEQUENCE [LARGE SCALE GENOMIC DNA]</scope>
    <source>
        <strain evidence="2">B84634 / Timone 84634 / DSM 17679 / JCM 13223</strain>
    </source>
</reference>
<dbReference type="STRING" id="1121098.HMPREF1534_00333"/>
<proteinExistence type="predicted"/>
<evidence type="ECO:0000313" key="2">
    <source>
        <dbReference type="Proteomes" id="UP000017831"/>
    </source>
</evidence>
<dbReference type="HOGENOM" id="CLU_161352_0_1_10"/>
<evidence type="ECO:0000313" key="1">
    <source>
        <dbReference type="EMBL" id="EOA58121.1"/>
    </source>
</evidence>
<dbReference type="GeneID" id="60063590"/>
<dbReference type="PATRIC" id="fig|1121098.3.peg.337"/>
<protein>
    <submittedName>
        <fullName evidence="1">Uncharacterized protein</fullName>
    </submittedName>
</protein>
<keyword evidence="2" id="KW-1185">Reference proteome</keyword>
<gene>
    <name evidence="1" type="ORF">HMPREF1534_00333</name>
</gene>
<sequence length="82" mass="9333">MASRRNLKKKITYIASDLFFATLMEGVNREAVIHAIHNVLALIPRISHTEPGNVKGFYKRLHEDLDKEIKIVADEMEKASKA</sequence>
<dbReference type="eggNOG" id="ENOG5033FB6">
    <property type="taxonomic scope" value="Bacteria"/>
</dbReference>
<name>U6RQR2_9BACT</name>
<dbReference type="OrthoDB" id="1121857at2"/>
<accession>U6RQR2</accession>
<comment type="caution">
    <text evidence="1">The sequence shown here is derived from an EMBL/GenBank/DDBJ whole genome shotgun (WGS) entry which is preliminary data.</text>
</comment>
<dbReference type="Proteomes" id="UP000017831">
    <property type="component" value="Unassembled WGS sequence"/>
</dbReference>
<dbReference type="EMBL" id="AQHY01000005">
    <property type="protein sequence ID" value="EOA58121.1"/>
    <property type="molecule type" value="Genomic_DNA"/>
</dbReference>
<organism evidence="1 2">
    <name type="scientific">Phocaeicola massiliensis B84634 = Timone 84634 = DSM 17679 = JCM 13223</name>
    <dbReference type="NCBI Taxonomy" id="1121098"/>
    <lineage>
        <taxon>Bacteria</taxon>
        <taxon>Pseudomonadati</taxon>
        <taxon>Bacteroidota</taxon>
        <taxon>Bacteroidia</taxon>
        <taxon>Bacteroidales</taxon>
        <taxon>Bacteroidaceae</taxon>
        <taxon>Phocaeicola</taxon>
    </lineage>
</organism>